<dbReference type="OrthoDB" id="5084168at2"/>
<evidence type="ECO:0000256" key="1">
    <source>
        <dbReference type="SAM" id="MobiDB-lite"/>
    </source>
</evidence>
<feature type="compositionally biased region" description="Pro residues" evidence="1">
    <location>
        <begin position="1"/>
        <end position="22"/>
    </location>
</feature>
<feature type="transmembrane region" description="Helical" evidence="2">
    <location>
        <begin position="118"/>
        <end position="138"/>
    </location>
</feature>
<comment type="caution">
    <text evidence="3">The sequence shown here is derived from an EMBL/GenBank/DDBJ whole genome shotgun (WGS) entry which is preliminary data.</text>
</comment>
<feature type="transmembrane region" description="Helical" evidence="2">
    <location>
        <begin position="59"/>
        <end position="83"/>
    </location>
</feature>
<gene>
    <name evidence="3" type="ORF">MAE01_23200</name>
</gene>
<feature type="region of interest" description="Disordered" evidence="1">
    <location>
        <begin position="1"/>
        <end position="32"/>
    </location>
</feature>
<keyword evidence="2" id="KW-0472">Membrane</keyword>
<evidence type="ECO:0008006" key="5">
    <source>
        <dbReference type="Google" id="ProtNLM"/>
    </source>
</evidence>
<sequence>MTDPQLPPPSPYGSAPPVPPAPSYQTPPGAYTAPVGGYSTPQGAYQAPVQAPAPRSAMLGILSFVLSLVAVVVAPIIAGIAGYEMGFRLPSVAADVSAATSDLSIFSPVRDQVLLGEIGFWVGTLTGIAAIVLGIVAIAKRRGRVWGVIALVLAILGPVLFFLVFGIALGVGAGTGAVSPYGA</sequence>
<accession>A0A511AG71</accession>
<reference evidence="3 4" key="1">
    <citation type="submission" date="2019-07" db="EMBL/GenBank/DDBJ databases">
        <title>Whole genome shotgun sequence of Microbacterium aerolatum NBRC 103071.</title>
        <authorList>
            <person name="Hosoyama A."/>
            <person name="Uohara A."/>
            <person name="Ohji S."/>
            <person name="Ichikawa N."/>
        </authorList>
    </citation>
    <scope>NUCLEOTIDE SEQUENCE [LARGE SCALE GENOMIC DNA]</scope>
    <source>
        <strain evidence="3 4">NBRC 103071</strain>
    </source>
</reference>
<evidence type="ECO:0000256" key="2">
    <source>
        <dbReference type="SAM" id="Phobius"/>
    </source>
</evidence>
<proteinExistence type="predicted"/>
<keyword evidence="4" id="KW-1185">Reference proteome</keyword>
<protein>
    <recommendedName>
        <fullName evidence="5">DUF4064 domain-containing protein</fullName>
    </recommendedName>
</protein>
<dbReference type="AlphaFoldDB" id="A0A511AG71"/>
<feature type="transmembrane region" description="Helical" evidence="2">
    <location>
        <begin position="145"/>
        <end position="171"/>
    </location>
</feature>
<organism evidence="3 4">
    <name type="scientific">Microbacterium aerolatum</name>
    <dbReference type="NCBI Taxonomy" id="153731"/>
    <lineage>
        <taxon>Bacteria</taxon>
        <taxon>Bacillati</taxon>
        <taxon>Actinomycetota</taxon>
        <taxon>Actinomycetes</taxon>
        <taxon>Micrococcales</taxon>
        <taxon>Microbacteriaceae</taxon>
        <taxon>Microbacterium</taxon>
    </lineage>
</organism>
<evidence type="ECO:0000313" key="3">
    <source>
        <dbReference type="EMBL" id="GEK87144.1"/>
    </source>
</evidence>
<keyword evidence="2" id="KW-0812">Transmembrane</keyword>
<dbReference type="RefSeq" id="WP_147039720.1">
    <property type="nucleotide sequence ID" value="NZ_BJUW01000010.1"/>
</dbReference>
<dbReference type="EMBL" id="BJUW01000010">
    <property type="protein sequence ID" value="GEK87144.1"/>
    <property type="molecule type" value="Genomic_DNA"/>
</dbReference>
<keyword evidence="2" id="KW-1133">Transmembrane helix</keyword>
<dbReference type="Proteomes" id="UP000321225">
    <property type="component" value="Unassembled WGS sequence"/>
</dbReference>
<name>A0A511AG71_9MICO</name>
<evidence type="ECO:0000313" key="4">
    <source>
        <dbReference type="Proteomes" id="UP000321225"/>
    </source>
</evidence>